<reference evidence="1" key="1">
    <citation type="submission" date="2021-08" db="EMBL/GenBank/DDBJ databases">
        <authorList>
            <person name="Nwanade C."/>
            <person name="Wang M."/>
            <person name="Masoudi A."/>
            <person name="Yu Z."/>
            <person name="Liu J."/>
        </authorList>
    </citation>
    <scope>NUCLEOTIDE SEQUENCE</scope>
    <source>
        <strain evidence="1">S166</strain>
    </source>
</reference>
<name>A0ABY5WJK2_9RHOB</name>
<dbReference type="EMBL" id="CP081051">
    <property type="protein sequence ID" value="UWQ41616.1"/>
    <property type="molecule type" value="Genomic_DNA"/>
</dbReference>
<protein>
    <submittedName>
        <fullName evidence="1">Uncharacterized protein</fullName>
    </submittedName>
</protein>
<evidence type="ECO:0000313" key="2">
    <source>
        <dbReference type="Proteomes" id="UP001058514"/>
    </source>
</evidence>
<dbReference type="Proteomes" id="UP001058514">
    <property type="component" value="Chromosome"/>
</dbReference>
<accession>A0ABY5WJK2</accession>
<dbReference type="RefSeq" id="WP_259964648.1">
    <property type="nucleotide sequence ID" value="NZ_CP081051.1"/>
</dbReference>
<proteinExistence type="predicted"/>
<organism evidence="1 2">
    <name type="scientific">Leisingera aquaemixtae</name>
    <dbReference type="NCBI Taxonomy" id="1396826"/>
    <lineage>
        <taxon>Bacteria</taxon>
        <taxon>Pseudomonadati</taxon>
        <taxon>Pseudomonadota</taxon>
        <taxon>Alphaproteobacteria</taxon>
        <taxon>Rhodobacterales</taxon>
        <taxon>Roseobacteraceae</taxon>
        <taxon>Leisingera</taxon>
    </lineage>
</organism>
<keyword evidence="2" id="KW-1185">Reference proteome</keyword>
<sequence length="133" mass="15212">MVPQPAGVQEGWSYFSRPAQIPGAFTRHCFGRPPDPALPEAKDALLFLDNLDEFSAYLFRSRLFLDVYAAVMTPLLKHPPDHGWPCRKVFFISPLSINNFDHLARQSQVHSFRIDRRSSSGFFCHASESRIDF</sequence>
<gene>
    <name evidence="1" type="ORF">K3718_00580</name>
</gene>
<evidence type="ECO:0000313" key="1">
    <source>
        <dbReference type="EMBL" id="UWQ41616.1"/>
    </source>
</evidence>